<comment type="caution">
    <text evidence="10">The sequence shown here is derived from an EMBL/GenBank/DDBJ whole genome shotgun (WGS) entry which is preliminary data.</text>
</comment>
<protein>
    <submittedName>
        <fullName evidence="10">SusC/RagA family TonB-linked outer membrane protein</fullName>
    </submittedName>
</protein>
<evidence type="ECO:0000256" key="5">
    <source>
        <dbReference type="ARBA" id="ARBA00023136"/>
    </source>
</evidence>
<evidence type="ECO:0000256" key="4">
    <source>
        <dbReference type="ARBA" id="ARBA00022692"/>
    </source>
</evidence>
<keyword evidence="8" id="KW-0732">Signal</keyword>
<dbReference type="Proteomes" id="UP001165367">
    <property type="component" value="Unassembled WGS sequence"/>
</dbReference>
<evidence type="ECO:0000256" key="1">
    <source>
        <dbReference type="ARBA" id="ARBA00004571"/>
    </source>
</evidence>
<keyword evidence="11" id="KW-1185">Reference proteome</keyword>
<sequence length="1078" mass="118138">MRRVSSFVVLMLFSALAFAQTRSVTGKVTDEQGTAIPLASISVKGTTQGTAADQNGAFIIKVNVGDVLVVSSQGYSPVEITISSSGAVTASLRKSSESLTEVIVSSGYNTKKTQRSLTSNAQIVQAEQLNTIRQPNINNAIAGKVAGAQVRSQSAAALGRDAVVRLRGDGTLSGQSILYIVDGTPTNSIDINPDDVEDLTVLNGPSGAAIYGPQAADGAIVITTKRAKKGQKGLGIEVNSGVTVDKIYILPNYQNEYGGGSNSVLTQYTWAAGQPEEWKALSGKYHHDYSDDASWGPRMTGQEYIPWYAWYPNTKYSYKTANMTPQKDNIRDFYNTGVTTTNNINFAKAGDNYSTRLSYTNLNVEGLIPNSYLRRNTFAANFSFDLNPHLTVGTNLNYITQNMQAENNDGYGNASSGGFNQWFHRNIDMGIMREMAGVLSPAGATGTPGVLAAWNHSNPPAYNPNLPLNFYGANYHYNPFNYFNNREDLSRRDRLFGDVSITYKVNSDIRIRAAYRKSLVTTWYENKVNYILERSARQTGTRAGYATGESFFSDDRLELIGTFNKKVNDLSFDVLAGGEIVKISDKDIRANTRDGLYIPDFFALSNSLSSIQYSNQRNNEKRRAVFARGSIGWRNLLFADITLRNDWYSTLPVTDNNIFVKSFGASFVFSDLTKAALPWLSYGKLRATWGEVPQAVGPYSLAMAYGVNADQWAATVPSTNFITQTTPNGIAAANIKGATQTTKELGLDLRFLKSRVGVSATYFHASTVNSPISITVSGTSGYSSKTINAGEITRRGMEIQAFAKPVLTQDFSWDISVNYGRILENKVVSLAPDVSQITLSNGTGFNGITPPFTVHQVGQTWGMLIGGGKRYVDGKPVVTSEGLFVKDENVKFGSVLPDYTGGFQNSFNYKNIVLNVNIDFQVGGKFFSMSDMWGSYSGLTSRTVGLNDKGNPIRDAVADGGGIRVIGVDENKNPVDVYVEAQDYFHSMVENNVFDEFIYDLTFVKMREVSLGYRLPVQKWGFTGKWLQNATLSFIARNPLMIYRKAKDFDPSEISNVFGENGQFPGTRSLGINLKLGF</sequence>
<dbReference type="Pfam" id="PF13715">
    <property type="entry name" value="CarbopepD_reg_2"/>
    <property type="match status" value="1"/>
</dbReference>
<evidence type="ECO:0000313" key="10">
    <source>
        <dbReference type="EMBL" id="MCG2614396.1"/>
    </source>
</evidence>
<keyword evidence="6 7" id="KW-0998">Cell outer membrane</keyword>
<dbReference type="SUPFAM" id="SSF56935">
    <property type="entry name" value="Porins"/>
    <property type="match status" value="1"/>
</dbReference>
<accession>A0ABS9KQ03</accession>
<dbReference type="Gene3D" id="2.60.40.1120">
    <property type="entry name" value="Carboxypeptidase-like, regulatory domain"/>
    <property type="match status" value="1"/>
</dbReference>
<keyword evidence="5 7" id="KW-0472">Membrane</keyword>
<dbReference type="InterPro" id="IPR037066">
    <property type="entry name" value="Plug_dom_sf"/>
</dbReference>
<dbReference type="InterPro" id="IPR008969">
    <property type="entry name" value="CarboxyPept-like_regulatory"/>
</dbReference>
<comment type="subcellular location">
    <subcellularLocation>
        <location evidence="1 7">Cell outer membrane</location>
        <topology evidence="1 7">Multi-pass membrane protein</topology>
    </subcellularLocation>
</comment>
<evidence type="ECO:0000313" key="11">
    <source>
        <dbReference type="Proteomes" id="UP001165367"/>
    </source>
</evidence>
<name>A0ABS9KQ03_9BACT</name>
<evidence type="ECO:0000256" key="8">
    <source>
        <dbReference type="SAM" id="SignalP"/>
    </source>
</evidence>
<evidence type="ECO:0000256" key="3">
    <source>
        <dbReference type="ARBA" id="ARBA00022452"/>
    </source>
</evidence>
<dbReference type="PROSITE" id="PS52016">
    <property type="entry name" value="TONB_DEPENDENT_REC_3"/>
    <property type="match status" value="1"/>
</dbReference>
<feature type="chain" id="PRO_5045996782" evidence="8">
    <location>
        <begin position="20"/>
        <end position="1078"/>
    </location>
</feature>
<evidence type="ECO:0000256" key="2">
    <source>
        <dbReference type="ARBA" id="ARBA00022448"/>
    </source>
</evidence>
<keyword evidence="2 7" id="KW-0813">Transport</keyword>
<dbReference type="InterPro" id="IPR023996">
    <property type="entry name" value="TonB-dep_OMP_SusC/RagA"/>
</dbReference>
<dbReference type="InterPro" id="IPR012910">
    <property type="entry name" value="Plug_dom"/>
</dbReference>
<evidence type="ECO:0000259" key="9">
    <source>
        <dbReference type="Pfam" id="PF07715"/>
    </source>
</evidence>
<dbReference type="SUPFAM" id="SSF49464">
    <property type="entry name" value="Carboxypeptidase regulatory domain-like"/>
    <property type="match status" value="1"/>
</dbReference>
<feature type="domain" description="TonB-dependent receptor plug" evidence="9">
    <location>
        <begin position="114"/>
        <end position="218"/>
    </location>
</feature>
<gene>
    <name evidence="10" type="ORF">LZZ85_08900</name>
</gene>
<dbReference type="Pfam" id="PF07715">
    <property type="entry name" value="Plug"/>
    <property type="match status" value="1"/>
</dbReference>
<dbReference type="EMBL" id="JAKLTR010000004">
    <property type="protein sequence ID" value="MCG2614396.1"/>
    <property type="molecule type" value="Genomic_DNA"/>
</dbReference>
<keyword evidence="3 7" id="KW-1134">Transmembrane beta strand</keyword>
<organism evidence="10 11">
    <name type="scientific">Terrimonas ginsenosidimutans</name>
    <dbReference type="NCBI Taxonomy" id="2908004"/>
    <lineage>
        <taxon>Bacteria</taxon>
        <taxon>Pseudomonadati</taxon>
        <taxon>Bacteroidota</taxon>
        <taxon>Chitinophagia</taxon>
        <taxon>Chitinophagales</taxon>
        <taxon>Chitinophagaceae</taxon>
        <taxon>Terrimonas</taxon>
    </lineage>
</organism>
<dbReference type="InterPro" id="IPR036942">
    <property type="entry name" value="Beta-barrel_TonB_sf"/>
</dbReference>
<reference evidence="10" key="1">
    <citation type="submission" date="2022-01" db="EMBL/GenBank/DDBJ databases">
        <authorList>
            <person name="Jo J.-H."/>
            <person name="Im W.-T."/>
        </authorList>
    </citation>
    <scope>NUCLEOTIDE SEQUENCE</scope>
    <source>
        <strain evidence="10">NA20</strain>
    </source>
</reference>
<dbReference type="InterPro" id="IPR039426">
    <property type="entry name" value="TonB-dep_rcpt-like"/>
</dbReference>
<feature type="signal peptide" evidence="8">
    <location>
        <begin position="1"/>
        <end position="19"/>
    </location>
</feature>
<dbReference type="Gene3D" id="2.170.130.10">
    <property type="entry name" value="TonB-dependent receptor, plug domain"/>
    <property type="match status" value="1"/>
</dbReference>
<comment type="similarity">
    <text evidence="7">Belongs to the TonB-dependent receptor family.</text>
</comment>
<keyword evidence="4 7" id="KW-0812">Transmembrane</keyword>
<proteinExistence type="inferred from homology"/>
<dbReference type="NCBIfam" id="TIGR04056">
    <property type="entry name" value="OMP_RagA_SusC"/>
    <property type="match status" value="1"/>
</dbReference>
<evidence type="ECO:0000256" key="6">
    <source>
        <dbReference type="ARBA" id="ARBA00023237"/>
    </source>
</evidence>
<dbReference type="Gene3D" id="2.40.170.20">
    <property type="entry name" value="TonB-dependent receptor, beta-barrel domain"/>
    <property type="match status" value="1"/>
</dbReference>
<dbReference type="RefSeq" id="WP_237870757.1">
    <property type="nucleotide sequence ID" value="NZ_JAKLTR010000004.1"/>
</dbReference>
<evidence type="ECO:0000256" key="7">
    <source>
        <dbReference type="PROSITE-ProRule" id="PRU01360"/>
    </source>
</evidence>